<dbReference type="OMA" id="WCIPSVF"/>
<dbReference type="NCBIfam" id="TIGR01068">
    <property type="entry name" value="thioredoxin"/>
    <property type="match status" value="1"/>
</dbReference>
<dbReference type="EnsemblMetazoa" id="G3464.2">
    <property type="protein sequence ID" value="G3464.2:cds"/>
    <property type="gene ID" value="G3464"/>
</dbReference>
<evidence type="ECO:0000256" key="1">
    <source>
        <dbReference type="ARBA" id="ARBA00023157"/>
    </source>
</evidence>
<dbReference type="GO" id="GO:0015035">
    <property type="term" value="F:protein-disulfide reductase activity"/>
    <property type="evidence" value="ECO:0007669"/>
    <property type="project" value="InterPro"/>
</dbReference>
<feature type="domain" description="Thioredoxin" evidence="2">
    <location>
        <begin position="1"/>
        <end position="108"/>
    </location>
</feature>
<proteinExistence type="predicted"/>
<evidence type="ECO:0000313" key="3">
    <source>
        <dbReference type="EnsemblMetazoa" id="G3464.1:cds"/>
    </source>
</evidence>
<sequence>MKEIFTQDELDDLLRSAGQKLVIVDFWATWCGPCKVIGPMFRKLANDPEYEKDVIFASVDVDEANELAEEIGIECMPTIMFFKNCEKIDEMSGANKAKLVEKIEELRKR</sequence>
<dbReference type="FunFam" id="3.40.30.10:FF:000245">
    <property type="entry name" value="Thioredoxin"/>
    <property type="match status" value="1"/>
</dbReference>
<dbReference type="InterPro" id="IPR013766">
    <property type="entry name" value="Thioredoxin_domain"/>
</dbReference>
<dbReference type="Proteomes" id="UP000005408">
    <property type="component" value="Unassembled WGS sequence"/>
</dbReference>
<dbReference type="PRINTS" id="PR00421">
    <property type="entry name" value="THIOREDOXIN"/>
</dbReference>
<dbReference type="PANTHER" id="PTHR46115">
    <property type="entry name" value="THIOREDOXIN-LIKE PROTEIN 1"/>
    <property type="match status" value="1"/>
</dbReference>
<keyword evidence="1" id="KW-1015">Disulfide bond</keyword>
<dbReference type="PROSITE" id="PS51352">
    <property type="entry name" value="THIOREDOXIN_2"/>
    <property type="match status" value="1"/>
</dbReference>
<dbReference type="AlphaFoldDB" id="A0A8W8MQS7"/>
<name>A0A8W8MQS7_MAGGI</name>
<dbReference type="InterPro" id="IPR036249">
    <property type="entry name" value="Thioredoxin-like_sf"/>
</dbReference>
<organism evidence="3 4">
    <name type="scientific">Magallana gigas</name>
    <name type="common">Pacific oyster</name>
    <name type="synonym">Crassostrea gigas</name>
    <dbReference type="NCBI Taxonomy" id="29159"/>
    <lineage>
        <taxon>Eukaryota</taxon>
        <taxon>Metazoa</taxon>
        <taxon>Spiralia</taxon>
        <taxon>Lophotrochozoa</taxon>
        <taxon>Mollusca</taxon>
        <taxon>Bivalvia</taxon>
        <taxon>Autobranchia</taxon>
        <taxon>Pteriomorphia</taxon>
        <taxon>Ostreida</taxon>
        <taxon>Ostreoidea</taxon>
        <taxon>Ostreidae</taxon>
        <taxon>Magallana</taxon>
    </lineage>
</organism>
<evidence type="ECO:0000313" key="4">
    <source>
        <dbReference type="Proteomes" id="UP000005408"/>
    </source>
</evidence>
<dbReference type="SUPFAM" id="SSF52833">
    <property type="entry name" value="Thioredoxin-like"/>
    <property type="match status" value="1"/>
</dbReference>
<dbReference type="PROSITE" id="PS00194">
    <property type="entry name" value="THIOREDOXIN_1"/>
    <property type="match status" value="1"/>
</dbReference>
<dbReference type="OrthoDB" id="2121326at2759"/>
<accession>A0A8W8MQS7</accession>
<dbReference type="InterPro" id="IPR017937">
    <property type="entry name" value="Thioredoxin_CS"/>
</dbReference>
<protein>
    <recommendedName>
        <fullName evidence="2">Thioredoxin domain-containing protein</fullName>
    </recommendedName>
</protein>
<reference evidence="3" key="1">
    <citation type="submission" date="2022-08" db="UniProtKB">
        <authorList>
            <consortium name="EnsemblMetazoa"/>
        </authorList>
    </citation>
    <scope>IDENTIFICATION</scope>
    <source>
        <strain evidence="3">05x7-T-G4-1.051#20</strain>
    </source>
</reference>
<dbReference type="Pfam" id="PF00085">
    <property type="entry name" value="Thioredoxin"/>
    <property type="match status" value="1"/>
</dbReference>
<dbReference type="CDD" id="cd02947">
    <property type="entry name" value="TRX_family"/>
    <property type="match status" value="1"/>
</dbReference>
<keyword evidence="4" id="KW-1185">Reference proteome</keyword>
<dbReference type="InterPro" id="IPR005746">
    <property type="entry name" value="Thioredoxin"/>
</dbReference>
<dbReference type="Gene3D" id="3.40.30.10">
    <property type="entry name" value="Glutaredoxin"/>
    <property type="match status" value="1"/>
</dbReference>
<dbReference type="EnsemblMetazoa" id="G3464.1">
    <property type="protein sequence ID" value="G3464.1:cds"/>
    <property type="gene ID" value="G3464"/>
</dbReference>
<evidence type="ECO:0000259" key="2">
    <source>
        <dbReference type="PROSITE" id="PS51352"/>
    </source>
</evidence>